<sequence length="143" mass="16748">MFDGVYHVNHLSSERHKTTTEKISTFVVNQPRSSKILKRKPEIERKLEIKRKLASLVKRHFPSCQMTLDLFARGCEFDSCPGRTFLQRNFSRTSGDFRKRKILNPNRGISCFRYFFFTFREVVGSIPTRDDLVSQGTIRTRIG</sequence>
<accession>A0A8D8SU86</accession>
<name>A0A8D8SU86_9HEMI</name>
<dbReference type="EMBL" id="HBUF01238065">
    <property type="protein sequence ID" value="CAG6675908.1"/>
    <property type="molecule type" value="Transcribed_RNA"/>
</dbReference>
<organism evidence="1">
    <name type="scientific">Cacopsylla melanoneura</name>
    <dbReference type="NCBI Taxonomy" id="428564"/>
    <lineage>
        <taxon>Eukaryota</taxon>
        <taxon>Metazoa</taxon>
        <taxon>Ecdysozoa</taxon>
        <taxon>Arthropoda</taxon>
        <taxon>Hexapoda</taxon>
        <taxon>Insecta</taxon>
        <taxon>Pterygota</taxon>
        <taxon>Neoptera</taxon>
        <taxon>Paraneoptera</taxon>
        <taxon>Hemiptera</taxon>
        <taxon>Sternorrhyncha</taxon>
        <taxon>Psylloidea</taxon>
        <taxon>Psyllidae</taxon>
        <taxon>Psyllinae</taxon>
        <taxon>Cacopsylla</taxon>
    </lineage>
</organism>
<protein>
    <submittedName>
        <fullName evidence="1">Uncharacterized protein</fullName>
    </submittedName>
</protein>
<reference evidence="1" key="1">
    <citation type="submission" date="2021-05" db="EMBL/GenBank/DDBJ databases">
        <authorList>
            <person name="Alioto T."/>
            <person name="Alioto T."/>
            <person name="Gomez Garrido J."/>
        </authorList>
    </citation>
    <scope>NUCLEOTIDE SEQUENCE</scope>
</reference>
<proteinExistence type="predicted"/>
<evidence type="ECO:0000313" key="1">
    <source>
        <dbReference type="EMBL" id="CAG6675908.1"/>
    </source>
</evidence>
<dbReference type="AlphaFoldDB" id="A0A8D8SU86"/>